<dbReference type="InterPro" id="IPR036291">
    <property type="entry name" value="NAD(P)-bd_dom_sf"/>
</dbReference>
<dbReference type="CDD" id="cd02516">
    <property type="entry name" value="CDP-ME_synthetase"/>
    <property type="match status" value="1"/>
</dbReference>
<evidence type="ECO:0000256" key="2">
    <source>
        <dbReference type="ARBA" id="ARBA00022695"/>
    </source>
</evidence>
<dbReference type="Proteomes" id="UP000006640">
    <property type="component" value="Chromosome"/>
</dbReference>
<dbReference type="InterPro" id="IPR050088">
    <property type="entry name" value="IspD/TarI_cytidylyltransf_bact"/>
</dbReference>
<dbReference type="PANTHER" id="PTHR32125:SF4">
    <property type="entry name" value="2-C-METHYL-D-ERYTHRITOL 4-PHOSPHATE CYTIDYLYLTRANSFERASE, CHLOROPLASTIC"/>
    <property type="match status" value="1"/>
</dbReference>
<sequence>MIAESRLRRVGVVLAGGIGQRVGAGAPKQLLEIAGKTILEHTLDVFDGHPGIDEVVVVMAPGFLAEAERIARGYPKVTRVVAGGATRPESTWRALCALGDEECDVLLHDAARPLLDPGILSACVAALDRHVAVEVAIPSSDTILVAEQGPEGEVVGDVPDRSRLRRAQTPQCFRLSVIRTAYERAFADPEFGARPATDDCGVVLRYLPGVPIHLVPGSERNMKVTHPVDLEIADRLLGLSGRAVRPLTDEERRAGLDGRTLVVADAGSGLGSLIAGLAKGYGAAVHVLSPGELRAPETGAIAEALGRAAAAAGRIDYVVHAGPVPYGGPLAEAGDRVVDEAVTASCRVPVAVAAVSLAHLAETRGGLLFAASGGGGALGSLGSAVVTALARSLAGEWAEHGVRVNCVELRPAGAGVPAGEPAQAPRSPEEAALTGLDLLLSGRSGQVAEVRLAR</sequence>
<dbReference type="InterPro" id="IPR001228">
    <property type="entry name" value="IspD"/>
</dbReference>
<dbReference type="SUPFAM" id="SSF51735">
    <property type="entry name" value="NAD(P)-binding Rossmann-fold domains"/>
    <property type="match status" value="1"/>
</dbReference>
<gene>
    <name evidence="3" type="primary">ispD</name>
    <name evidence="4" type="ordered locus">Tbis_0719</name>
</gene>
<dbReference type="EC" id="2.7.7.60" evidence="3"/>
<dbReference type="STRING" id="469371.Tbis_0719"/>
<keyword evidence="2 3" id="KW-0548">Nucleotidyltransferase</keyword>
<name>D6Y5U8_THEBD</name>
<dbReference type="Gene3D" id="3.90.550.10">
    <property type="entry name" value="Spore Coat Polysaccharide Biosynthesis Protein SpsA, Chain A"/>
    <property type="match status" value="1"/>
</dbReference>
<proteinExistence type="inferred from homology"/>
<dbReference type="eggNOG" id="COG1028">
    <property type="taxonomic scope" value="Bacteria"/>
</dbReference>
<dbReference type="Pfam" id="PF01128">
    <property type="entry name" value="IspD"/>
    <property type="match status" value="1"/>
</dbReference>
<accession>D6Y5U8</accession>
<feature type="site" description="Transition state stabilizer" evidence="3">
    <location>
        <position position="28"/>
    </location>
</feature>
<dbReference type="AlphaFoldDB" id="D6Y5U8"/>
<feature type="site" description="Positions MEP for the nucleophilic attack" evidence="3">
    <location>
        <position position="223"/>
    </location>
</feature>
<dbReference type="SUPFAM" id="SSF53448">
    <property type="entry name" value="Nucleotide-diphospho-sugar transferases"/>
    <property type="match status" value="1"/>
</dbReference>
<protein>
    <recommendedName>
        <fullName evidence="3">2-C-methyl-D-erythritol 4-phosphate cytidylyltransferase</fullName>
        <ecNumber evidence="3">2.7.7.60</ecNumber>
    </recommendedName>
    <alternativeName>
        <fullName evidence="3">4-diphosphocytidyl-2C-methyl-D-erythritol synthase</fullName>
    </alternativeName>
    <alternativeName>
        <fullName evidence="3">MEP cytidylyltransferase</fullName>
        <shortName evidence="3">MCT</shortName>
    </alternativeName>
</protein>
<keyword evidence="3" id="KW-0414">Isoprene biosynthesis</keyword>
<keyword evidence="5" id="KW-1185">Reference proteome</keyword>
<dbReference type="GO" id="GO:0050518">
    <property type="term" value="F:2-C-methyl-D-erythritol 4-phosphate cytidylyltransferase activity"/>
    <property type="evidence" value="ECO:0007669"/>
    <property type="project" value="UniProtKB-UniRule"/>
</dbReference>
<comment type="function">
    <text evidence="3">Catalyzes the formation of 4-diphosphocytidyl-2-C-methyl-D-erythritol from CTP and 2-C-methyl-D-erythritol 4-phosphate (MEP).</text>
</comment>
<dbReference type="EMBL" id="CP001874">
    <property type="protein sequence ID" value="ADG87444.1"/>
    <property type="molecule type" value="Genomic_DNA"/>
</dbReference>
<dbReference type="InterPro" id="IPR029044">
    <property type="entry name" value="Nucleotide-diphossugar_trans"/>
</dbReference>
<dbReference type="InterPro" id="IPR002347">
    <property type="entry name" value="SDR_fam"/>
</dbReference>
<reference evidence="4 5" key="1">
    <citation type="submission" date="2010-01" db="EMBL/GenBank/DDBJ databases">
        <title>The complete genome of Thermobispora bispora DSM 43833.</title>
        <authorList>
            <consortium name="US DOE Joint Genome Institute (JGI-PGF)"/>
            <person name="Lucas S."/>
            <person name="Copeland A."/>
            <person name="Lapidus A."/>
            <person name="Glavina del Rio T."/>
            <person name="Dalin E."/>
            <person name="Tice H."/>
            <person name="Bruce D."/>
            <person name="Goodwin L."/>
            <person name="Pitluck S."/>
            <person name="Kyrpides N."/>
            <person name="Mavromatis K."/>
            <person name="Ivanova N."/>
            <person name="Mikhailova N."/>
            <person name="Chertkov O."/>
            <person name="Brettin T."/>
            <person name="Detter J.C."/>
            <person name="Han C."/>
            <person name="Larimer F."/>
            <person name="Land M."/>
            <person name="Hauser L."/>
            <person name="Markowitz V."/>
            <person name="Cheng J.-F."/>
            <person name="Hugenholtz P."/>
            <person name="Woyke T."/>
            <person name="Wu D."/>
            <person name="Jando M."/>
            <person name="Schneider S."/>
            <person name="Klenk H.-P."/>
            <person name="Eisen J.A."/>
        </authorList>
    </citation>
    <scope>NUCLEOTIDE SEQUENCE [LARGE SCALE GENOMIC DNA]</scope>
    <source>
        <strain evidence="5">ATCC 19993 / DSM 43833 / CBS 139.67 / JCM 10125 / KCTC 9307 / NBRC 14880 / R51</strain>
    </source>
</reference>
<dbReference type="KEGG" id="tbi:Tbis_0719"/>
<feature type="site" description="Positions MEP for the nucleophilic attack" evidence="3">
    <location>
        <position position="161"/>
    </location>
</feature>
<feature type="site" description="Transition state stabilizer" evidence="3">
    <location>
        <position position="21"/>
    </location>
</feature>
<dbReference type="eggNOG" id="COG1211">
    <property type="taxonomic scope" value="Bacteria"/>
</dbReference>
<dbReference type="PANTHER" id="PTHR32125">
    <property type="entry name" value="2-C-METHYL-D-ERYTHRITOL 4-PHOSPHATE CYTIDYLYLTRANSFERASE, CHLOROPLASTIC"/>
    <property type="match status" value="1"/>
</dbReference>
<evidence type="ECO:0000256" key="3">
    <source>
        <dbReference type="HAMAP-Rule" id="MF_00108"/>
    </source>
</evidence>
<evidence type="ECO:0000313" key="4">
    <source>
        <dbReference type="EMBL" id="ADG87444.1"/>
    </source>
</evidence>
<dbReference type="Gene3D" id="3.40.50.720">
    <property type="entry name" value="NAD(P)-binding Rossmann-like Domain"/>
    <property type="match status" value="1"/>
</dbReference>
<dbReference type="Pfam" id="PF13561">
    <property type="entry name" value="adh_short_C2"/>
    <property type="match status" value="1"/>
</dbReference>
<dbReference type="HAMAP" id="MF_00108">
    <property type="entry name" value="IspD"/>
    <property type="match status" value="1"/>
</dbReference>
<dbReference type="OrthoDB" id="9802561at2"/>
<evidence type="ECO:0000313" key="5">
    <source>
        <dbReference type="Proteomes" id="UP000006640"/>
    </source>
</evidence>
<organism evidence="4 5">
    <name type="scientific">Thermobispora bispora (strain ATCC 19993 / DSM 43833 / CBS 139.67 / JCM 10125 / KCTC 9307 / NBRC 14880 / R51)</name>
    <dbReference type="NCBI Taxonomy" id="469371"/>
    <lineage>
        <taxon>Bacteria</taxon>
        <taxon>Bacillati</taxon>
        <taxon>Actinomycetota</taxon>
        <taxon>Actinomycetes</taxon>
        <taxon>Streptosporangiales</taxon>
        <taxon>Streptosporangiaceae</taxon>
        <taxon>Thermobispora</taxon>
    </lineage>
</organism>
<dbReference type="InterPro" id="IPR034683">
    <property type="entry name" value="IspD/TarI"/>
</dbReference>
<comment type="pathway">
    <text evidence="3">Isoprenoid biosynthesis; isopentenyl diphosphate biosynthesis via DXP pathway; isopentenyl diphosphate from 1-deoxy-D-xylulose 5-phosphate: step 2/6.</text>
</comment>
<dbReference type="HOGENOM" id="CLU_049603_0_0_11"/>
<dbReference type="GO" id="GO:0019288">
    <property type="term" value="P:isopentenyl diphosphate biosynthetic process, methylerythritol 4-phosphate pathway"/>
    <property type="evidence" value="ECO:0007669"/>
    <property type="project" value="UniProtKB-UniRule"/>
</dbReference>
<keyword evidence="1 3" id="KW-0808">Transferase</keyword>
<dbReference type="UniPathway" id="UPA00056">
    <property type="reaction ID" value="UER00093"/>
</dbReference>
<dbReference type="RefSeq" id="WP_013130977.1">
    <property type="nucleotide sequence ID" value="NC_014165.1"/>
</dbReference>
<comment type="catalytic activity">
    <reaction evidence="3">
        <text>2-C-methyl-D-erythritol 4-phosphate + CTP + H(+) = 4-CDP-2-C-methyl-D-erythritol + diphosphate</text>
        <dbReference type="Rhea" id="RHEA:13429"/>
        <dbReference type="ChEBI" id="CHEBI:15378"/>
        <dbReference type="ChEBI" id="CHEBI:33019"/>
        <dbReference type="ChEBI" id="CHEBI:37563"/>
        <dbReference type="ChEBI" id="CHEBI:57823"/>
        <dbReference type="ChEBI" id="CHEBI:58262"/>
        <dbReference type="EC" id="2.7.7.60"/>
    </reaction>
</comment>
<evidence type="ECO:0000256" key="1">
    <source>
        <dbReference type="ARBA" id="ARBA00022679"/>
    </source>
</evidence>
<comment type="similarity">
    <text evidence="3">Belongs to the IspD/TarI cytidylyltransferase family. IspD subfamily.</text>
</comment>